<dbReference type="GO" id="GO:1902042">
    <property type="term" value="P:negative regulation of extrinsic apoptotic signaling pathway via death domain receptors"/>
    <property type="evidence" value="ECO:0007669"/>
    <property type="project" value="TreeGrafter"/>
</dbReference>
<reference evidence="7" key="1">
    <citation type="submission" date="2025-08" db="UniProtKB">
        <authorList>
            <consortium name="Ensembl"/>
        </authorList>
    </citation>
    <scope>IDENTIFICATION</scope>
</reference>
<reference evidence="7" key="2">
    <citation type="submission" date="2025-09" db="UniProtKB">
        <authorList>
            <consortium name="Ensembl"/>
        </authorList>
    </citation>
    <scope>IDENTIFICATION</scope>
</reference>
<dbReference type="GeneTree" id="ENSGT00390000007364"/>
<protein>
    <recommendedName>
        <fullName evidence="6">Fas apoptotic inhibitory molecule 1</fullName>
    </recommendedName>
</protein>
<dbReference type="PANTHER" id="PTHR13088">
    <property type="entry name" value="FAS APOPTOTIC INHIBITORY MOLECULE FAIM"/>
    <property type="match status" value="1"/>
</dbReference>
<proteinExistence type="inferred from homology"/>
<keyword evidence="2" id="KW-0963">Cytoplasm</keyword>
<comment type="similarity">
    <text evidence="5">Belongs to the FAIM1 family.</text>
</comment>
<keyword evidence="3" id="KW-0053">Apoptosis</keyword>
<comment type="subcellular location">
    <subcellularLocation>
        <location evidence="1">Cytoplasm</location>
    </subcellularLocation>
</comment>
<dbReference type="PANTHER" id="PTHR13088:SF3">
    <property type="entry name" value="FAS APOPTOTIC INHIBITORY MOLECULE 1"/>
    <property type="match status" value="1"/>
</dbReference>
<accession>A0A8C6Y7A9</accession>
<dbReference type="InterPro" id="IPR010695">
    <property type="entry name" value="FAIM1"/>
</dbReference>
<evidence type="ECO:0000256" key="2">
    <source>
        <dbReference type="ARBA" id="ARBA00022490"/>
    </source>
</evidence>
<dbReference type="AlphaFoldDB" id="A0A8C6Y7A9"/>
<dbReference type="Gene3D" id="2.40.128.180">
    <property type="match status" value="2"/>
</dbReference>
<evidence type="ECO:0000256" key="3">
    <source>
        <dbReference type="ARBA" id="ARBA00022703"/>
    </source>
</evidence>
<dbReference type="Proteomes" id="UP000694559">
    <property type="component" value="Unplaced"/>
</dbReference>
<evidence type="ECO:0000256" key="1">
    <source>
        <dbReference type="ARBA" id="ARBA00004496"/>
    </source>
</evidence>
<evidence type="ECO:0000313" key="7">
    <source>
        <dbReference type="Ensembl" id="ENSNNAP00000024295.1"/>
    </source>
</evidence>
<dbReference type="FunFam" id="2.40.128.180:FF:000001">
    <property type="entry name" value="Fas apoptotic inhibitory molecule 1"/>
    <property type="match status" value="1"/>
</dbReference>
<evidence type="ECO:0000256" key="4">
    <source>
        <dbReference type="ARBA" id="ARBA00058770"/>
    </source>
</evidence>
<comment type="function">
    <text evidence="4">Plays a role as an inducible effector molecule that mediates Fas resistance produced by surface Ig engagement in B cells.</text>
</comment>
<name>A0A8C6Y7A9_NAJNA</name>
<gene>
    <name evidence="7" type="primary">FAIM</name>
</gene>
<evidence type="ECO:0000256" key="5">
    <source>
        <dbReference type="ARBA" id="ARBA00060954"/>
    </source>
</evidence>
<dbReference type="GO" id="GO:0005737">
    <property type="term" value="C:cytoplasm"/>
    <property type="evidence" value="ECO:0007669"/>
    <property type="project" value="UniProtKB-SubCell"/>
</dbReference>
<dbReference type="InterPro" id="IPR038513">
    <property type="entry name" value="FAIM1_dom_sf"/>
</dbReference>
<dbReference type="FunFam" id="2.40.128.180:FF:000002">
    <property type="entry name" value="Fas apoptotic inhibitory molecule 1"/>
    <property type="match status" value="1"/>
</dbReference>
<dbReference type="GO" id="GO:0006915">
    <property type="term" value="P:apoptotic process"/>
    <property type="evidence" value="ECO:0007669"/>
    <property type="project" value="UniProtKB-KW"/>
</dbReference>
<evidence type="ECO:0000256" key="6">
    <source>
        <dbReference type="ARBA" id="ARBA00069997"/>
    </source>
</evidence>
<dbReference type="Pfam" id="PF06905">
    <property type="entry name" value="FAIM1"/>
    <property type="match status" value="1"/>
</dbReference>
<evidence type="ECO:0000313" key="8">
    <source>
        <dbReference type="Proteomes" id="UP000694559"/>
    </source>
</evidence>
<organism evidence="7 8">
    <name type="scientific">Naja naja</name>
    <name type="common">Indian cobra</name>
    <dbReference type="NCBI Taxonomy" id="35670"/>
    <lineage>
        <taxon>Eukaryota</taxon>
        <taxon>Metazoa</taxon>
        <taxon>Chordata</taxon>
        <taxon>Craniata</taxon>
        <taxon>Vertebrata</taxon>
        <taxon>Euteleostomi</taxon>
        <taxon>Lepidosauria</taxon>
        <taxon>Squamata</taxon>
        <taxon>Bifurcata</taxon>
        <taxon>Unidentata</taxon>
        <taxon>Episquamata</taxon>
        <taxon>Toxicofera</taxon>
        <taxon>Serpentes</taxon>
        <taxon>Colubroidea</taxon>
        <taxon>Elapidae</taxon>
        <taxon>Elapinae</taxon>
        <taxon>Naja</taxon>
    </lineage>
</organism>
<sequence>MRACCQGRRDAPTALSKRRFPGFPLQGRTAILRLAAALRAEACGGERGEAAPLGFPPSLSPPEAGRRANLARSRRGLLPSHGRGLAFDRRAGGPLSLSYIDRMADLVAVWEVGLSDGVHKIEFEHGTTSGKRVVYVDGKEIIRKEWMFKLVGKETFTVGAANTKATINIDAVSGFAYEYTLEIDGKSLKKYLENRSKTTNTWVLHLDGTDFRVVLEKDTMDVWCNGKKVETAGEFVEDGTETHFSIGKHNCYIKAISSGKRREGILHMLIVDDGEIPEVLE</sequence>
<keyword evidence="8" id="KW-1185">Reference proteome</keyword>
<dbReference type="OrthoDB" id="6262731at2759"/>
<dbReference type="Ensembl" id="ENSNNAT00000025472.1">
    <property type="protein sequence ID" value="ENSNNAP00000024295.1"/>
    <property type="gene ID" value="ENSNNAG00000015979.1"/>
</dbReference>